<dbReference type="SUPFAM" id="SSF47598">
    <property type="entry name" value="Ribbon-helix-helix"/>
    <property type="match status" value="1"/>
</dbReference>
<reference evidence="2 3" key="1">
    <citation type="submission" date="2016-10" db="EMBL/GenBank/DDBJ databases">
        <authorList>
            <person name="Varghese N."/>
            <person name="Submissions S."/>
        </authorList>
    </citation>
    <scope>NUCLEOTIDE SEQUENCE [LARGE SCALE GENOMIC DNA]</scope>
    <source>
        <strain evidence="2 3">DSM 21822</strain>
    </source>
</reference>
<gene>
    <name evidence="2" type="ORF">SAMN04488498_11946</name>
</gene>
<keyword evidence="1" id="KW-0175">Coiled coil</keyword>
<proteinExistence type="predicted"/>
<dbReference type="OrthoDB" id="7365000at2"/>
<dbReference type="RefSeq" id="WP_149762685.1">
    <property type="nucleotide sequence ID" value="NZ_BSPE01000062.1"/>
</dbReference>
<dbReference type="InterPro" id="IPR010985">
    <property type="entry name" value="Ribbon_hlx_hlx"/>
</dbReference>
<accession>A0A1I4DTJ0</accession>
<keyword evidence="3" id="KW-1185">Reference proteome</keyword>
<dbReference type="EMBL" id="FOSL01000019">
    <property type="protein sequence ID" value="SFK95980.1"/>
    <property type="molecule type" value="Genomic_DNA"/>
</dbReference>
<dbReference type="Pfam" id="PF19891">
    <property type="entry name" value="DUF6364"/>
    <property type="match status" value="1"/>
</dbReference>
<protein>
    <submittedName>
        <fullName evidence="2">Ribbon-helix-helix protein, copG family</fullName>
    </submittedName>
</protein>
<evidence type="ECO:0000256" key="1">
    <source>
        <dbReference type="SAM" id="Coils"/>
    </source>
</evidence>
<evidence type="ECO:0000313" key="3">
    <source>
        <dbReference type="Proteomes" id="UP000323300"/>
    </source>
</evidence>
<dbReference type="AlphaFoldDB" id="A0A1I4DTJ0"/>
<evidence type="ECO:0000313" key="2">
    <source>
        <dbReference type="EMBL" id="SFK95980.1"/>
    </source>
</evidence>
<dbReference type="Proteomes" id="UP000323300">
    <property type="component" value="Unassembled WGS sequence"/>
</dbReference>
<dbReference type="InterPro" id="IPR045944">
    <property type="entry name" value="DUF6364"/>
</dbReference>
<name>A0A1I4DTJ0_9HYPH</name>
<feature type="coiled-coil region" evidence="1">
    <location>
        <begin position="31"/>
        <end position="58"/>
    </location>
</feature>
<dbReference type="GO" id="GO:0006355">
    <property type="term" value="P:regulation of DNA-templated transcription"/>
    <property type="evidence" value="ECO:0007669"/>
    <property type="project" value="InterPro"/>
</dbReference>
<sequence length="78" mass="8896">MKNITVSVDDDTYRRARMQAAERDTSVSAMVREYLTELANTETEFERLKSKEAALRSAIGGFSAADRLSRDEAHERNR</sequence>
<organism evidence="2 3">
    <name type="scientific">Neomesorhizobium albiziae</name>
    <dbReference type="NCBI Taxonomy" id="335020"/>
    <lineage>
        <taxon>Bacteria</taxon>
        <taxon>Pseudomonadati</taxon>
        <taxon>Pseudomonadota</taxon>
        <taxon>Alphaproteobacteria</taxon>
        <taxon>Hyphomicrobiales</taxon>
        <taxon>Phyllobacteriaceae</taxon>
        <taxon>Neomesorhizobium</taxon>
    </lineage>
</organism>